<sequence length="275" mass="30636">MLYFHSPQALTSGSDVDLRANWSPDGHTILFERLQGGRRHLWNICLKDRQESIYSQVNLPSSNSTGRAAFLTPEEFVFVSDQSGQSALYLSHTGVITSLYAPEQACHGPAFGANGHWPMLFFQQADQNEYHIYKLEEDGQAIRLTSGNTVEDQPWPLPDGKTFVYHAQVENQHLIYHQAISPDATPICLSIADEGTAYVTPFPSPDGTWIAFTSAQEGSEQIWIMRVDGTERQQITFGEPHSFPAWSPDGQMIVCTQGQPTAKQPTGKLILLRIS</sequence>
<dbReference type="PANTHER" id="PTHR36842:SF1">
    <property type="entry name" value="PROTEIN TOLB"/>
    <property type="match status" value="1"/>
</dbReference>
<dbReference type="PANTHER" id="PTHR36842">
    <property type="entry name" value="PROTEIN TOLB HOMOLOG"/>
    <property type="match status" value="1"/>
</dbReference>
<protein>
    <submittedName>
        <fullName evidence="2">PD40 domain-containing protein</fullName>
    </submittedName>
</protein>
<accession>A0ABW1DME6</accession>
<evidence type="ECO:0000313" key="2">
    <source>
        <dbReference type="EMBL" id="MFC5849287.1"/>
    </source>
</evidence>
<comment type="caution">
    <text evidence="2">The sequence shown here is derived from an EMBL/GenBank/DDBJ whole genome shotgun (WGS) entry which is preliminary data.</text>
</comment>
<gene>
    <name evidence="2" type="ORF">ACFPQ6_13310</name>
</gene>
<dbReference type="Gene3D" id="2.120.10.30">
    <property type="entry name" value="TolB, C-terminal domain"/>
    <property type="match status" value="2"/>
</dbReference>
<dbReference type="InterPro" id="IPR011042">
    <property type="entry name" value="6-blade_b-propeller_TolB-like"/>
</dbReference>
<dbReference type="EMBL" id="JBHSOH010000017">
    <property type="protein sequence ID" value="MFC5849287.1"/>
    <property type="molecule type" value="Genomic_DNA"/>
</dbReference>
<name>A0ABW1DME6_9DEIO</name>
<keyword evidence="3" id="KW-1185">Reference proteome</keyword>
<dbReference type="RefSeq" id="WP_014682957.1">
    <property type="nucleotide sequence ID" value="NZ_JBHSOH010000017.1"/>
</dbReference>
<evidence type="ECO:0000256" key="1">
    <source>
        <dbReference type="ARBA" id="ARBA00009820"/>
    </source>
</evidence>
<reference evidence="3" key="1">
    <citation type="journal article" date="2019" name="Int. J. Syst. Evol. Microbiol.">
        <title>The Global Catalogue of Microorganisms (GCM) 10K type strain sequencing project: providing services to taxonomists for standard genome sequencing and annotation.</title>
        <authorList>
            <consortium name="The Broad Institute Genomics Platform"/>
            <consortium name="The Broad Institute Genome Sequencing Center for Infectious Disease"/>
            <person name="Wu L."/>
            <person name="Ma J."/>
        </authorList>
    </citation>
    <scope>NUCLEOTIDE SEQUENCE [LARGE SCALE GENOMIC DNA]</scope>
    <source>
        <strain evidence="3">CGMCC 1.15053</strain>
    </source>
</reference>
<dbReference type="Pfam" id="PF07676">
    <property type="entry name" value="PD40"/>
    <property type="match status" value="2"/>
</dbReference>
<comment type="similarity">
    <text evidence="1">Belongs to the TolB family.</text>
</comment>
<dbReference type="InterPro" id="IPR011659">
    <property type="entry name" value="WD40"/>
</dbReference>
<organism evidence="2 3">
    <name type="scientific">Deinococcus petrolearius</name>
    <dbReference type="NCBI Taxonomy" id="1751295"/>
    <lineage>
        <taxon>Bacteria</taxon>
        <taxon>Thermotogati</taxon>
        <taxon>Deinococcota</taxon>
        <taxon>Deinococci</taxon>
        <taxon>Deinococcales</taxon>
        <taxon>Deinococcaceae</taxon>
        <taxon>Deinococcus</taxon>
    </lineage>
</organism>
<dbReference type="Proteomes" id="UP001595979">
    <property type="component" value="Unassembled WGS sequence"/>
</dbReference>
<proteinExistence type="inferred from homology"/>
<evidence type="ECO:0000313" key="3">
    <source>
        <dbReference type="Proteomes" id="UP001595979"/>
    </source>
</evidence>
<dbReference type="SUPFAM" id="SSF82171">
    <property type="entry name" value="DPP6 N-terminal domain-like"/>
    <property type="match status" value="1"/>
</dbReference>